<feature type="compositionally biased region" description="Basic and acidic residues" evidence="1">
    <location>
        <begin position="138"/>
        <end position="148"/>
    </location>
</feature>
<sequence length="148" mass="15787">MVPTDAHFIPYRKPAHPSSPSSPPINGRIFVLKFSSSSQRHFFWMQSKSQSAQGEPDYWSARDKKIGELIDQLLQGEDVDIFTALAAVPQEPYPDPDDDESMEDVEGTGHPGGHHEGGSGGAGPGATGGDIREEGEDAREGGADGARA</sequence>
<gene>
    <name evidence="3" type="ORF">GP486_008091</name>
</gene>
<dbReference type="EMBL" id="JAGHQM010002751">
    <property type="protein sequence ID" value="KAH0548192.1"/>
    <property type="molecule type" value="Genomic_DNA"/>
</dbReference>
<feature type="compositionally biased region" description="Acidic residues" evidence="1">
    <location>
        <begin position="94"/>
        <end position="106"/>
    </location>
</feature>
<protein>
    <recommendedName>
        <fullName evidence="2">Pru domain-containing protein</fullName>
    </recommendedName>
</protein>
<accession>A0A9P8IAJ2</accession>
<evidence type="ECO:0000313" key="4">
    <source>
        <dbReference type="Proteomes" id="UP000750711"/>
    </source>
</evidence>
<reference evidence="3" key="1">
    <citation type="submission" date="2021-03" db="EMBL/GenBank/DDBJ databases">
        <title>Comparative genomics and phylogenomic investigation of the class Geoglossomycetes provide insights into ecological specialization and systematics.</title>
        <authorList>
            <person name="Melie T."/>
            <person name="Pirro S."/>
            <person name="Miller A.N."/>
            <person name="Quandt A."/>
        </authorList>
    </citation>
    <scope>NUCLEOTIDE SEQUENCE</scope>
    <source>
        <strain evidence="3">CAQ_001_2017</strain>
    </source>
</reference>
<feature type="domain" description="Pru" evidence="2">
    <location>
        <begin position="1"/>
        <end position="77"/>
    </location>
</feature>
<evidence type="ECO:0000256" key="1">
    <source>
        <dbReference type="SAM" id="MobiDB-lite"/>
    </source>
</evidence>
<dbReference type="Pfam" id="PF04683">
    <property type="entry name" value="Rpn13_ADRM1_Pru"/>
    <property type="match status" value="1"/>
</dbReference>
<feature type="region of interest" description="Disordered" evidence="1">
    <location>
        <begin position="86"/>
        <end position="148"/>
    </location>
</feature>
<dbReference type="PROSITE" id="PS51917">
    <property type="entry name" value="PRU"/>
    <property type="match status" value="1"/>
</dbReference>
<dbReference type="AlphaFoldDB" id="A0A9P8IAJ2"/>
<dbReference type="InterPro" id="IPR038633">
    <property type="entry name" value="Rpn13/ADRM1_Pru_sf"/>
</dbReference>
<dbReference type="InterPro" id="IPR044868">
    <property type="entry name" value="Rpn13/ADRM1_Pru"/>
</dbReference>
<evidence type="ECO:0000313" key="3">
    <source>
        <dbReference type="EMBL" id="KAH0548192.1"/>
    </source>
</evidence>
<comment type="caution">
    <text evidence="3">The sequence shown here is derived from an EMBL/GenBank/DDBJ whole genome shotgun (WGS) entry which is preliminary data.</text>
</comment>
<dbReference type="Proteomes" id="UP000750711">
    <property type="component" value="Unassembled WGS sequence"/>
</dbReference>
<name>A0A9P8IAJ2_9PEZI</name>
<feature type="region of interest" description="Disordered" evidence="1">
    <location>
        <begin position="1"/>
        <end position="25"/>
    </location>
</feature>
<dbReference type="Gene3D" id="2.30.29.70">
    <property type="entry name" value="Proteasomal ubiquitin receptor Rpn13/ADRM1"/>
    <property type="match status" value="1"/>
</dbReference>
<organism evidence="3 4">
    <name type="scientific">Trichoglossum hirsutum</name>
    <dbReference type="NCBI Taxonomy" id="265104"/>
    <lineage>
        <taxon>Eukaryota</taxon>
        <taxon>Fungi</taxon>
        <taxon>Dikarya</taxon>
        <taxon>Ascomycota</taxon>
        <taxon>Pezizomycotina</taxon>
        <taxon>Geoglossomycetes</taxon>
        <taxon>Geoglossales</taxon>
        <taxon>Geoglossaceae</taxon>
        <taxon>Trichoglossum</taxon>
    </lineage>
</organism>
<proteinExistence type="predicted"/>
<feature type="compositionally biased region" description="Gly residues" evidence="1">
    <location>
        <begin position="118"/>
        <end position="128"/>
    </location>
</feature>
<keyword evidence="4" id="KW-1185">Reference proteome</keyword>
<evidence type="ECO:0000259" key="2">
    <source>
        <dbReference type="PROSITE" id="PS51917"/>
    </source>
</evidence>